<dbReference type="RefSeq" id="WP_207951334.1">
    <property type="nucleotide sequence ID" value="NZ_CP015030.1"/>
</dbReference>
<dbReference type="AlphaFoldDB" id="A0A6G8JIQ4"/>
<proteinExistence type="predicted"/>
<dbReference type="EMBL" id="CP015030">
    <property type="protein sequence ID" value="QIM67070.1"/>
    <property type="molecule type" value="Genomic_DNA"/>
</dbReference>
<dbReference type="KEGG" id="mgra:A4G16_06630"/>
<sequence length="67" mass="7876">MAMAWHGEQNKHYLWDKIQLRHIFHTAKLAGLSKQTVEEILQEIVAASSQLNRIPHNICLNRLLNRF</sequence>
<accession>A0A6G8JIQ4</accession>
<name>A0A6G8JIQ4_9PAST</name>
<evidence type="ECO:0000313" key="2">
    <source>
        <dbReference type="Proteomes" id="UP000501366"/>
    </source>
</evidence>
<evidence type="ECO:0000313" key="1">
    <source>
        <dbReference type="EMBL" id="QIM67070.1"/>
    </source>
</evidence>
<dbReference type="Proteomes" id="UP000501366">
    <property type="component" value="Chromosome"/>
</dbReference>
<gene>
    <name evidence="1" type="ORF">A4G16_06630</name>
</gene>
<organism evidence="1 2">
    <name type="scientific">Mannheimia granulomatis</name>
    <dbReference type="NCBI Taxonomy" id="85402"/>
    <lineage>
        <taxon>Bacteria</taxon>
        <taxon>Pseudomonadati</taxon>
        <taxon>Pseudomonadota</taxon>
        <taxon>Gammaproteobacteria</taxon>
        <taxon>Pasteurellales</taxon>
        <taxon>Pasteurellaceae</taxon>
        <taxon>Mannheimia</taxon>
    </lineage>
</organism>
<reference evidence="1 2" key="1">
    <citation type="submission" date="2016-03" db="EMBL/GenBank/DDBJ databases">
        <authorList>
            <person name="Bojesen A.M."/>
            <person name="Planet P."/>
            <person name="Hansen M.J."/>
        </authorList>
    </citation>
    <scope>NUCLEOTIDE SEQUENCE [LARGE SCALE GENOMIC DNA]</scope>
    <source>
        <strain evidence="1 2">B 234/94</strain>
    </source>
</reference>
<protein>
    <submittedName>
        <fullName evidence="1">Uncharacterized protein</fullName>
    </submittedName>
</protein>